<sequence length="83" mass="9143">MRTNVINGAFILGHVKVEESGLSIISSTDQNVQYSNVSSGTYPVIAETDLAGFVNYIVIDVQKSINIDYVEVDKEDFIINMAE</sequence>
<comment type="caution">
    <text evidence="1">The sequence shown here is derived from an EMBL/GenBank/DDBJ whole genome shotgun (WGS) entry which is preliminary data.</text>
</comment>
<gene>
    <name evidence="1" type="ORF">CR205_11170</name>
</gene>
<evidence type="ECO:0000313" key="2">
    <source>
        <dbReference type="Proteomes" id="UP000248066"/>
    </source>
</evidence>
<dbReference type="AlphaFoldDB" id="A0A2W0HD13"/>
<dbReference type="RefSeq" id="WP_110519545.1">
    <property type="nucleotide sequence ID" value="NZ_PDOF01000001.1"/>
</dbReference>
<dbReference type="OrthoDB" id="9974636at2"/>
<reference evidence="1 2" key="1">
    <citation type="submission" date="2017-10" db="EMBL/GenBank/DDBJ databases">
        <title>Bacillus sp. nov., a halophilic bacterium isolated from a Yangshapao Lake.</title>
        <authorList>
            <person name="Wang H."/>
        </authorList>
    </citation>
    <scope>NUCLEOTIDE SEQUENCE [LARGE SCALE GENOMIC DNA]</scope>
    <source>
        <strain evidence="1 2">YSP-3</strain>
    </source>
</reference>
<name>A0A2W0HD13_9BACI</name>
<accession>A0A2W0HD13</accession>
<proteinExistence type="predicted"/>
<protein>
    <submittedName>
        <fullName evidence="1">Uncharacterized protein</fullName>
    </submittedName>
</protein>
<dbReference type="Proteomes" id="UP000248066">
    <property type="component" value="Unassembled WGS sequence"/>
</dbReference>
<evidence type="ECO:0000313" key="1">
    <source>
        <dbReference type="EMBL" id="PYZ99087.1"/>
    </source>
</evidence>
<dbReference type="EMBL" id="PDOF01000001">
    <property type="protein sequence ID" value="PYZ99087.1"/>
    <property type="molecule type" value="Genomic_DNA"/>
</dbReference>
<keyword evidence="2" id="KW-1185">Reference proteome</keyword>
<organism evidence="1 2">
    <name type="scientific">Alteribacter lacisalsi</name>
    <dbReference type="NCBI Taxonomy" id="2045244"/>
    <lineage>
        <taxon>Bacteria</taxon>
        <taxon>Bacillati</taxon>
        <taxon>Bacillota</taxon>
        <taxon>Bacilli</taxon>
        <taxon>Bacillales</taxon>
        <taxon>Bacillaceae</taxon>
        <taxon>Alteribacter</taxon>
    </lineage>
</organism>